<feature type="region of interest" description="Disordered" evidence="1">
    <location>
        <begin position="52"/>
        <end position="78"/>
    </location>
</feature>
<evidence type="ECO:0000256" key="2">
    <source>
        <dbReference type="SAM" id="Phobius"/>
    </source>
</evidence>
<evidence type="ECO:0000256" key="1">
    <source>
        <dbReference type="SAM" id="MobiDB-lite"/>
    </source>
</evidence>
<feature type="chain" id="PRO_5046095599" evidence="3">
    <location>
        <begin position="24"/>
        <end position="340"/>
    </location>
</feature>
<keyword evidence="2" id="KW-0812">Transmembrane</keyword>
<dbReference type="EMBL" id="CP108036">
    <property type="protein sequence ID" value="WUN78738.1"/>
    <property type="molecule type" value="Genomic_DNA"/>
</dbReference>
<name>A0ABZ1Q9Z4_9ACTN</name>
<feature type="transmembrane region" description="Helical" evidence="2">
    <location>
        <begin position="274"/>
        <end position="299"/>
    </location>
</feature>
<feature type="compositionally biased region" description="Low complexity" evidence="1">
    <location>
        <begin position="317"/>
        <end position="332"/>
    </location>
</feature>
<gene>
    <name evidence="5" type="ORF">OHA91_09600</name>
</gene>
<sequence>MHSISRHRSAAALAALSLTGVLALTGCGADGQGSASDKAAVAPPAADGKAREGAAGAAAAPAPAGSAGSAGSAAKNDGAPVAVRPNVIRTATLGIETTDVQKTLAAARTAADGAGGYVGNESTKRGEDGRMTSTVTLRVPGERYDAVLGAMEGSGKLLHRKVDAQDVTEKVADINSRVSSQQASVARVREMMGKASALSEVVMLESELSRRQSDLESLLAQQTALKDQTSMGTITLEVSEPAPAAEEEKKKEKEPTFLGALSGGWEVFTKILRYLMVALGALLPFLLTASAVVVLVRVYRRWRPARPKTGLTPKRVPVPAARTAPPAGAPAPDSEADVRD</sequence>
<keyword evidence="3" id="KW-0732">Signal</keyword>
<dbReference type="Proteomes" id="UP001432312">
    <property type="component" value="Chromosome"/>
</dbReference>
<dbReference type="InterPro" id="IPR025645">
    <property type="entry name" value="DUF4349"/>
</dbReference>
<keyword evidence="2" id="KW-0472">Membrane</keyword>
<dbReference type="PROSITE" id="PS51257">
    <property type="entry name" value="PROKAR_LIPOPROTEIN"/>
    <property type="match status" value="1"/>
</dbReference>
<evidence type="ECO:0000259" key="4">
    <source>
        <dbReference type="Pfam" id="PF14257"/>
    </source>
</evidence>
<feature type="domain" description="DUF4349" evidence="4">
    <location>
        <begin position="86"/>
        <end position="296"/>
    </location>
</feature>
<evidence type="ECO:0000313" key="6">
    <source>
        <dbReference type="Proteomes" id="UP001432312"/>
    </source>
</evidence>
<dbReference type="GeneID" id="95496287"/>
<proteinExistence type="predicted"/>
<evidence type="ECO:0000313" key="5">
    <source>
        <dbReference type="EMBL" id="WUN78738.1"/>
    </source>
</evidence>
<feature type="signal peptide" evidence="3">
    <location>
        <begin position="1"/>
        <end position="23"/>
    </location>
</feature>
<accession>A0ABZ1Q9Z4</accession>
<keyword evidence="2" id="KW-1133">Transmembrane helix</keyword>
<reference evidence="5" key="1">
    <citation type="submission" date="2022-10" db="EMBL/GenBank/DDBJ databases">
        <title>The complete genomes of actinobacterial strains from the NBC collection.</title>
        <authorList>
            <person name="Joergensen T.S."/>
            <person name="Alvarez Arevalo M."/>
            <person name="Sterndorff E.B."/>
            <person name="Faurdal D."/>
            <person name="Vuksanovic O."/>
            <person name="Mourched A.-S."/>
            <person name="Charusanti P."/>
            <person name="Shaw S."/>
            <person name="Blin K."/>
            <person name="Weber T."/>
        </authorList>
    </citation>
    <scope>NUCLEOTIDE SEQUENCE</scope>
    <source>
        <strain evidence="5">NBC_00303</strain>
    </source>
</reference>
<keyword evidence="6" id="KW-1185">Reference proteome</keyword>
<evidence type="ECO:0000256" key="3">
    <source>
        <dbReference type="SAM" id="SignalP"/>
    </source>
</evidence>
<dbReference type="RefSeq" id="WP_328739047.1">
    <property type="nucleotide sequence ID" value="NZ_CP108036.1"/>
</dbReference>
<protein>
    <submittedName>
        <fullName evidence="5">DUF4349 domain-containing protein</fullName>
    </submittedName>
</protein>
<dbReference type="Pfam" id="PF14257">
    <property type="entry name" value="DUF4349"/>
    <property type="match status" value="1"/>
</dbReference>
<organism evidence="5 6">
    <name type="scientific">Streptomyces erythrochromogenes</name>
    <dbReference type="NCBI Taxonomy" id="285574"/>
    <lineage>
        <taxon>Bacteria</taxon>
        <taxon>Bacillati</taxon>
        <taxon>Actinomycetota</taxon>
        <taxon>Actinomycetes</taxon>
        <taxon>Kitasatosporales</taxon>
        <taxon>Streptomycetaceae</taxon>
        <taxon>Streptomyces</taxon>
    </lineage>
</organism>
<feature type="region of interest" description="Disordered" evidence="1">
    <location>
        <begin position="309"/>
        <end position="340"/>
    </location>
</feature>